<dbReference type="Gene3D" id="2.60.120.40">
    <property type="match status" value="1"/>
</dbReference>
<dbReference type="SUPFAM" id="SSF49842">
    <property type="entry name" value="TNF-like"/>
    <property type="match status" value="1"/>
</dbReference>
<proteinExistence type="predicted"/>
<dbReference type="AlphaFoldDB" id="A0A8J2RK37"/>
<evidence type="ECO:0000259" key="5">
    <source>
        <dbReference type="PROSITE" id="PS50871"/>
    </source>
</evidence>
<dbReference type="GO" id="GO:0005615">
    <property type="term" value="C:extracellular space"/>
    <property type="evidence" value="ECO:0007669"/>
    <property type="project" value="TreeGrafter"/>
</dbReference>
<keyword evidence="7" id="KW-1185">Reference proteome</keyword>
<evidence type="ECO:0000313" key="7">
    <source>
        <dbReference type="Proteomes" id="UP000789390"/>
    </source>
</evidence>
<name>A0A8J2RK37_9CRUS</name>
<dbReference type="EMBL" id="CAKKLH010000149">
    <property type="protein sequence ID" value="CAH0104690.1"/>
    <property type="molecule type" value="Genomic_DNA"/>
</dbReference>
<evidence type="ECO:0000313" key="6">
    <source>
        <dbReference type="EMBL" id="CAH0104690.1"/>
    </source>
</evidence>
<dbReference type="InterPro" id="IPR008983">
    <property type="entry name" value="Tumour_necrosis_fac-like_dom"/>
</dbReference>
<protein>
    <recommendedName>
        <fullName evidence="5">C1q domain-containing protein</fullName>
    </recommendedName>
</protein>
<dbReference type="OrthoDB" id="6343173at2759"/>
<dbReference type="InterPro" id="IPR001073">
    <property type="entry name" value="C1q_dom"/>
</dbReference>
<dbReference type="Pfam" id="PF00386">
    <property type="entry name" value="C1q"/>
    <property type="match status" value="1"/>
</dbReference>
<evidence type="ECO:0000256" key="3">
    <source>
        <dbReference type="ARBA" id="ARBA00022729"/>
    </source>
</evidence>
<evidence type="ECO:0000256" key="2">
    <source>
        <dbReference type="ARBA" id="ARBA00022525"/>
    </source>
</evidence>
<feature type="signal peptide" evidence="4">
    <location>
        <begin position="1"/>
        <end position="26"/>
    </location>
</feature>
<reference evidence="6" key="1">
    <citation type="submission" date="2021-11" db="EMBL/GenBank/DDBJ databases">
        <authorList>
            <person name="Schell T."/>
        </authorList>
    </citation>
    <scope>NUCLEOTIDE SEQUENCE</scope>
    <source>
        <strain evidence="6">M5</strain>
    </source>
</reference>
<accession>A0A8J2RK37</accession>
<organism evidence="6 7">
    <name type="scientific">Daphnia galeata</name>
    <dbReference type="NCBI Taxonomy" id="27404"/>
    <lineage>
        <taxon>Eukaryota</taxon>
        <taxon>Metazoa</taxon>
        <taxon>Ecdysozoa</taxon>
        <taxon>Arthropoda</taxon>
        <taxon>Crustacea</taxon>
        <taxon>Branchiopoda</taxon>
        <taxon>Diplostraca</taxon>
        <taxon>Cladocera</taxon>
        <taxon>Anomopoda</taxon>
        <taxon>Daphniidae</taxon>
        <taxon>Daphnia</taxon>
    </lineage>
</organism>
<dbReference type="SMART" id="SM00110">
    <property type="entry name" value="C1Q"/>
    <property type="match status" value="1"/>
</dbReference>
<gene>
    <name evidence="6" type="ORF">DGAL_LOCUS7604</name>
</gene>
<dbReference type="PANTHER" id="PTHR22923:SF62">
    <property type="entry name" value="CVP18"/>
    <property type="match status" value="1"/>
</dbReference>
<evidence type="ECO:0000256" key="1">
    <source>
        <dbReference type="ARBA" id="ARBA00004613"/>
    </source>
</evidence>
<keyword evidence="2" id="KW-0964">Secreted</keyword>
<dbReference type="PROSITE" id="PS50871">
    <property type="entry name" value="C1Q"/>
    <property type="match status" value="1"/>
</dbReference>
<sequence>MKVTRKETGLLLLLVGLLVIAETSQQLDNSESPSSWAKLEISPDTLGSMEYGNFGIDIYEHTSNRKQNTSLGYCKYYFSPIALLDHESAVSFFNNVTKQPEMRFLIEMWNPKLKNEVIKYLSKLLKHHIYEEQVQVIPFDKVILTSTPSSSSFSLSSEWKTIRHHKDINFTLSCFAQDDCDRLATEMRSGPEQFDHFKLLFSFPSQKTQIRQMDIRIESVTSGKLVSNLLQKFGKNQKEVYLTAEDEKRMLTETATNIRIETFDDSDVVSYNSEKEIYNTLRELLITSRTTIQNSSDKMWESVFWNDDNYRPDKATKTLNEIYTNMEKEDQKKLAESYANTNKVGVSTAVRLPSISVAGSVDTDFSRQGSNSSEELSKLYKESKDHVEWDGEKFVPKPMDLFRINLANFRDSQLFQDRKVRVSYITAILTAPINFVRHSDLTITDEWQSLQFAVRDLEKLLNERTRDIVDIGKIPTSCRDLYQIGHIKSGLYSVMGTKTVETVYCNFFNVGEEMQKWIGYDNIKSLPTYFHVQRNSPFSIKNIPIPFHIEKLNVGKAMDLKSGKFTAPRAGTYYFSFTGVAQFSKSSTLLQFGISLYLNGHRIGMGWVEEANTANHQSSPLAVQTTANLKPGDQVWVQIWAMSTGVSLFECCDYYFTHFTGWILEEDIASSLL</sequence>
<dbReference type="Proteomes" id="UP000789390">
    <property type="component" value="Unassembled WGS sequence"/>
</dbReference>
<dbReference type="InterPro" id="IPR050822">
    <property type="entry name" value="Cerebellin_Synaptic_Org"/>
</dbReference>
<feature type="chain" id="PRO_5035178364" description="C1q domain-containing protein" evidence="4">
    <location>
        <begin position="27"/>
        <end position="673"/>
    </location>
</feature>
<evidence type="ECO:0000256" key="4">
    <source>
        <dbReference type="SAM" id="SignalP"/>
    </source>
</evidence>
<feature type="domain" description="C1q" evidence="5">
    <location>
        <begin position="523"/>
        <end position="670"/>
    </location>
</feature>
<comment type="subcellular location">
    <subcellularLocation>
        <location evidence="1">Secreted</location>
    </subcellularLocation>
</comment>
<dbReference type="PANTHER" id="PTHR22923">
    <property type="entry name" value="CEREBELLIN-RELATED"/>
    <property type="match status" value="1"/>
</dbReference>
<comment type="caution">
    <text evidence="6">The sequence shown here is derived from an EMBL/GenBank/DDBJ whole genome shotgun (WGS) entry which is preliminary data.</text>
</comment>
<keyword evidence="3 4" id="KW-0732">Signal</keyword>